<feature type="domain" description="ABC transmembrane type-1" evidence="9">
    <location>
        <begin position="102"/>
        <end position="292"/>
    </location>
</feature>
<dbReference type="InterPro" id="IPR000515">
    <property type="entry name" value="MetI-like"/>
</dbReference>
<comment type="caution">
    <text evidence="10">The sequence shown here is derived from an EMBL/GenBank/DDBJ whole genome shotgun (WGS) entry which is preliminary data.</text>
</comment>
<evidence type="ECO:0000256" key="7">
    <source>
        <dbReference type="RuleBase" id="RU363032"/>
    </source>
</evidence>
<comment type="similarity">
    <text evidence="7">Belongs to the binding-protein-dependent transport system permease family.</text>
</comment>
<keyword evidence="4 7" id="KW-0812">Transmembrane</keyword>
<gene>
    <name evidence="10" type="ORF">QQX09_13545</name>
</gene>
<keyword evidence="11" id="KW-1185">Reference proteome</keyword>
<sequence>MATTIDSEIRIPIAHDEKPEPKSRRRTRKPKEPPTGPPATFGTYLIAIIAATVFLIPLAWLGLAAIATPAQFSQGAAGLLDVQPTFQNFYEAVTRINFGKFTLNSLILSTIMSTLTTATSATVGFAFARLRGRGQKPLFTLLLATMMIPHVALLIPTYMLFARMGLVGTYWPWVLWGLAGTPYLIFLFKQFFAAIPLDLEEAAIIDGCGWIRIYLRVFLPLAKPVLITSLILSFVWAWADYLGPALLLNYDNTTLSVATASGYLDPLGNGLPTIQAAGALLYLLPVVFIFLFAQKRFMGSAVSSGVKG</sequence>
<dbReference type="SUPFAM" id="SSF161098">
    <property type="entry name" value="MetI-like"/>
    <property type="match status" value="1"/>
</dbReference>
<evidence type="ECO:0000256" key="5">
    <source>
        <dbReference type="ARBA" id="ARBA00022989"/>
    </source>
</evidence>
<dbReference type="RefSeq" id="WP_301135700.1">
    <property type="nucleotide sequence ID" value="NZ_JAUHPW010000012.1"/>
</dbReference>
<evidence type="ECO:0000256" key="8">
    <source>
        <dbReference type="SAM" id="MobiDB-lite"/>
    </source>
</evidence>
<protein>
    <submittedName>
        <fullName evidence="10">Carbohydrate ABC transporter permease</fullName>
    </submittedName>
</protein>
<proteinExistence type="inferred from homology"/>
<feature type="transmembrane region" description="Helical" evidence="7">
    <location>
        <begin position="106"/>
        <end position="127"/>
    </location>
</feature>
<keyword evidence="6 7" id="KW-0472">Membrane</keyword>
<evidence type="ECO:0000259" key="9">
    <source>
        <dbReference type="PROSITE" id="PS50928"/>
    </source>
</evidence>
<dbReference type="InterPro" id="IPR035906">
    <property type="entry name" value="MetI-like_sf"/>
</dbReference>
<dbReference type="Gene3D" id="1.10.3720.10">
    <property type="entry name" value="MetI-like"/>
    <property type="match status" value="1"/>
</dbReference>
<evidence type="ECO:0000313" key="11">
    <source>
        <dbReference type="Proteomes" id="UP001172728"/>
    </source>
</evidence>
<dbReference type="CDD" id="cd06261">
    <property type="entry name" value="TM_PBP2"/>
    <property type="match status" value="1"/>
</dbReference>
<dbReference type="Pfam" id="PF00528">
    <property type="entry name" value="BPD_transp_1"/>
    <property type="match status" value="1"/>
</dbReference>
<accession>A0ABT8GCV0</accession>
<dbReference type="PROSITE" id="PS50928">
    <property type="entry name" value="ABC_TM1"/>
    <property type="match status" value="1"/>
</dbReference>
<feature type="transmembrane region" description="Helical" evidence="7">
    <location>
        <begin position="173"/>
        <end position="192"/>
    </location>
</feature>
<evidence type="ECO:0000256" key="3">
    <source>
        <dbReference type="ARBA" id="ARBA00022475"/>
    </source>
</evidence>
<feature type="transmembrane region" description="Helical" evidence="7">
    <location>
        <begin position="213"/>
        <end position="239"/>
    </location>
</feature>
<evidence type="ECO:0000256" key="6">
    <source>
        <dbReference type="ARBA" id="ARBA00023136"/>
    </source>
</evidence>
<feature type="transmembrane region" description="Helical" evidence="7">
    <location>
        <begin position="139"/>
        <end position="161"/>
    </location>
</feature>
<feature type="compositionally biased region" description="Basic and acidic residues" evidence="8">
    <location>
        <begin position="11"/>
        <end position="22"/>
    </location>
</feature>
<dbReference type="EMBL" id="JAUHPW010000012">
    <property type="protein sequence ID" value="MDN4476877.1"/>
    <property type="molecule type" value="Genomic_DNA"/>
</dbReference>
<feature type="transmembrane region" description="Helical" evidence="7">
    <location>
        <begin position="41"/>
        <end position="63"/>
    </location>
</feature>
<keyword evidence="3" id="KW-1003">Cell membrane</keyword>
<feature type="transmembrane region" description="Helical" evidence="7">
    <location>
        <begin position="274"/>
        <end position="293"/>
    </location>
</feature>
<evidence type="ECO:0000256" key="1">
    <source>
        <dbReference type="ARBA" id="ARBA00004651"/>
    </source>
</evidence>
<evidence type="ECO:0000313" key="10">
    <source>
        <dbReference type="EMBL" id="MDN4476877.1"/>
    </source>
</evidence>
<dbReference type="PANTHER" id="PTHR43744:SF12">
    <property type="entry name" value="ABC TRANSPORTER PERMEASE PROTEIN MG189-RELATED"/>
    <property type="match status" value="1"/>
</dbReference>
<name>A0ABT8GCV0_9MICO</name>
<reference evidence="10" key="1">
    <citation type="submission" date="2023-06" db="EMBL/GenBank/DDBJ databases">
        <title>Sysu t00192.</title>
        <authorList>
            <person name="Gao L."/>
            <person name="Fang B.-Z."/>
            <person name="Li W.-J."/>
        </authorList>
    </citation>
    <scope>NUCLEOTIDE SEQUENCE</scope>
    <source>
        <strain evidence="10">SYSU T00192</strain>
    </source>
</reference>
<evidence type="ECO:0000256" key="2">
    <source>
        <dbReference type="ARBA" id="ARBA00022448"/>
    </source>
</evidence>
<dbReference type="Proteomes" id="UP001172728">
    <property type="component" value="Unassembled WGS sequence"/>
</dbReference>
<dbReference type="PANTHER" id="PTHR43744">
    <property type="entry name" value="ABC TRANSPORTER PERMEASE PROTEIN MG189-RELATED-RELATED"/>
    <property type="match status" value="1"/>
</dbReference>
<evidence type="ECO:0000256" key="4">
    <source>
        <dbReference type="ARBA" id="ARBA00022692"/>
    </source>
</evidence>
<feature type="region of interest" description="Disordered" evidence="8">
    <location>
        <begin position="11"/>
        <end position="37"/>
    </location>
</feature>
<keyword evidence="5 7" id="KW-1133">Transmembrane helix</keyword>
<keyword evidence="2 7" id="KW-0813">Transport</keyword>
<comment type="subcellular location">
    <subcellularLocation>
        <location evidence="1 7">Cell membrane</location>
        <topology evidence="1 7">Multi-pass membrane protein</topology>
    </subcellularLocation>
</comment>
<organism evidence="10 11">
    <name type="scientific">Demequina litoralis</name>
    <dbReference type="NCBI Taxonomy" id="3051660"/>
    <lineage>
        <taxon>Bacteria</taxon>
        <taxon>Bacillati</taxon>
        <taxon>Actinomycetota</taxon>
        <taxon>Actinomycetes</taxon>
        <taxon>Micrococcales</taxon>
        <taxon>Demequinaceae</taxon>
        <taxon>Demequina</taxon>
    </lineage>
</organism>